<dbReference type="GO" id="GO:0005524">
    <property type="term" value="F:ATP binding"/>
    <property type="evidence" value="ECO:0007669"/>
    <property type="project" value="UniProtKB-KW"/>
</dbReference>
<protein>
    <recommendedName>
        <fullName evidence="3 10">Gluconokinase</fullName>
        <ecNumber evidence="3 10">2.7.1.12</ecNumber>
    </recommendedName>
</protein>
<dbReference type="PANTHER" id="PTHR43442">
    <property type="entry name" value="GLUCONOKINASE-RELATED"/>
    <property type="match status" value="1"/>
</dbReference>
<keyword evidence="6 10" id="KW-0418">Kinase</keyword>
<dbReference type="GO" id="GO:0005737">
    <property type="term" value="C:cytoplasm"/>
    <property type="evidence" value="ECO:0007669"/>
    <property type="project" value="TreeGrafter"/>
</dbReference>
<evidence type="ECO:0000256" key="4">
    <source>
        <dbReference type="ARBA" id="ARBA00022679"/>
    </source>
</evidence>
<comment type="similarity">
    <text evidence="2 10">Belongs to the gluconokinase GntK/GntV family.</text>
</comment>
<comment type="catalytic activity">
    <reaction evidence="9 10">
        <text>D-gluconate + ATP = 6-phospho-D-gluconate + ADP + H(+)</text>
        <dbReference type="Rhea" id="RHEA:19433"/>
        <dbReference type="ChEBI" id="CHEBI:15378"/>
        <dbReference type="ChEBI" id="CHEBI:18391"/>
        <dbReference type="ChEBI" id="CHEBI:30616"/>
        <dbReference type="ChEBI" id="CHEBI:58759"/>
        <dbReference type="ChEBI" id="CHEBI:456216"/>
        <dbReference type="EC" id="2.7.1.12"/>
    </reaction>
</comment>
<dbReference type="Gene3D" id="3.40.50.300">
    <property type="entry name" value="P-loop containing nucleotide triphosphate hydrolases"/>
    <property type="match status" value="1"/>
</dbReference>
<evidence type="ECO:0000256" key="8">
    <source>
        <dbReference type="ARBA" id="ARBA00023064"/>
    </source>
</evidence>
<organism evidence="11 12">
    <name type="scientific">Amycolatopsis bartoniae</name>
    <dbReference type="NCBI Taxonomy" id="941986"/>
    <lineage>
        <taxon>Bacteria</taxon>
        <taxon>Bacillati</taxon>
        <taxon>Actinomycetota</taxon>
        <taxon>Actinomycetes</taxon>
        <taxon>Pseudonocardiales</taxon>
        <taxon>Pseudonocardiaceae</taxon>
        <taxon>Amycolatopsis</taxon>
    </lineage>
</organism>
<evidence type="ECO:0000256" key="9">
    <source>
        <dbReference type="ARBA" id="ARBA00048090"/>
    </source>
</evidence>
<dbReference type="GO" id="GO:0046316">
    <property type="term" value="F:gluconokinase activity"/>
    <property type="evidence" value="ECO:0007669"/>
    <property type="project" value="UniProtKB-EC"/>
</dbReference>
<dbReference type="FunFam" id="3.40.50.300:FF:000522">
    <property type="entry name" value="Gluconokinase"/>
    <property type="match status" value="1"/>
</dbReference>
<dbReference type="AlphaFoldDB" id="A0A8H9J2D0"/>
<evidence type="ECO:0000256" key="5">
    <source>
        <dbReference type="ARBA" id="ARBA00022741"/>
    </source>
</evidence>
<sequence>MHYFEDEEVGRREMTVIVVMGVAGSGKTTVGAELARRLGVEYAEADTFHPAANIAKMSAGHPLTDEDRQPWLAAIAGWIHAHQETGGVVSSSALKRRYRDVLRSGGDVWFLHLDGPRELIADRMRSRSGHFMPVSLLDSQLADLEPLENDERGLVADIATPPEDIVRAALDALAKEPK</sequence>
<evidence type="ECO:0000256" key="7">
    <source>
        <dbReference type="ARBA" id="ARBA00022840"/>
    </source>
</evidence>
<keyword evidence="4 10" id="KW-0808">Transferase</keyword>
<evidence type="ECO:0000256" key="6">
    <source>
        <dbReference type="ARBA" id="ARBA00022777"/>
    </source>
</evidence>
<keyword evidence="8" id="KW-0311">Gluconate utilization</keyword>
<evidence type="ECO:0000313" key="11">
    <source>
        <dbReference type="EMBL" id="GHF89372.1"/>
    </source>
</evidence>
<dbReference type="CDD" id="cd02021">
    <property type="entry name" value="GntK"/>
    <property type="match status" value="1"/>
</dbReference>
<reference evidence="11" key="2">
    <citation type="submission" date="2020-09" db="EMBL/GenBank/DDBJ databases">
        <authorList>
            <person name="Sun Q."/>
            <person name="Zhou Y."/>
        </authorList>
    </citation>
    <scope>NUCLEOTIDE SEQUENCE</scope>
    <source>
        <strain evidence="11">CGMCC 4.7679</strain>
    </source>
</reference>
<evidence type="ECO:0000256" key="2">
    <source>
        <dbReference type="ARBA" id="ARBA00008420"/>
    </source>
</evidence>
<evidence type="ECO:0000256" key="3">
    <source>
        <dbReference type="ARBA" id="ARBA00012054"/>
    </source>
</evidence>
<dbReference type="SUPFAM" id="SSF52540">
    <property type="entry name" value="P-loop containing nucleoside triphosphate hydrolases"/>
    <property type="match status" value="1"/>
</dbReference>
<reference evidence="11" key="1">
    <citation type="journal article" date="2014" name="Int. J. Syst. Evol. Microbiol.">
        <title>Complete genome sequence of Corynebacterium casei LMG S-19264T (=DSM 44701T), isolated from a smear-ripened cheese.</title>
        <authorList>
            <consortium name="US DOE Joint Genome Institute (JGI-PGF)"/>
            <person name="Walter F."/>
            <person name="Albersmeier A."/>
            <person name="Kalinowski J."/>
            <person name="Ruckert C."/>
        </authorList>
    </citation>
    <scope>NUCLEOTIDE SEQUENCE</scope>
    <source>
        <strain evidence="11">CGMCC 4.7679</strain>
    </source>
</reference>
<comment type="pathway">
    <text evidence="1">Carbohydrate acid metabolism.</text>
</comment>
<dbReference type="InterPro" id="IPR006001">
    <property type="entry name" value="Therm_gnt_kin"/>
</dbReference>
<evidence type="ECO:0000313" key="12">
    <source>
        <dbReference type="Proteomes" id="UP000658656"/>
    </source>
</evidence>
<evidence type="ECO:0000256" key="10">
    <source>
        <dbReference type="RuleBase" id="RU363066"/>
    </source>
</evidence>
<dbReference type="GO" id="GO:0019521">
    <property type="term" value="P:D-gluconate metabolic process"/>
    <property type="evidence" value="ECO:0007669"/>
    <property type="project" value="UniProtKB-KW"/>
</dbReference>
<dbReference type="InterPro" id="IPR031322">
    <property type="entry name" value="Shikimate/glucono_kinase"/>
</dbReference>
<dbReference type="InterPro" id="IPR027417">
    <property type="entry name" value="P-loop_NTPase"/>
</dbReference>
<proteinExistence type="inferred from homology"/>
<evidence type="ECO:0000256" key="1">
    <source>
        <dbReference type="ARBA" id="ARBA00004761"/>
    </source>
</evidence>
<gene>
    <name evidence="11" type="primary">gntK</name>
    <name evidence="11" type="ORF">GCM10017566_73830</name>
</gene>
<dbReference type="Proteomes" id="UP000658656">
    <property type="component" value="Unassembled WGS sequence"/>
</dbReference>
<keyword evidence="5 10" id="KW-0547">Nucleotide-binding</keyword>
<dbReference type="EC" id="2.7.1.12" evidence="3 10"/>
<keyword evidence="12" id="KW-1185">Reference proteome</keyword>
<keyword evidence="7 10" id="KW-0067">ATP-binding</keyword>
<dbReference type="NCBIfam" id="TIGR01313">
    <property type="entry name" value="therm_gnt_kin"/>
    <property type="match status" value="1"/>
</dbReference>
<accession>A0A8H9J2D0</accession>
<name>A0A8H9J2D0_9PSEU</name>
<dbReference type="EMBL" id="BNAV01000024">
    <property type="protein sequence ID" value="GHF89372.1"/>
    <property type="molecule type" value="Genomic_DNA"/>
</dbReference>
<dbReference type="PANTHER" id="PTHR43442:SF3">
    <property type="entry name" value="GLUCONOKINASE-RELATED"/>
    <property type="match status" value="1"/>
</dbReference>
<dbReference type="Pfam" id="PF01202">
    <property type="entry name" value="SKI"/>
    <property type="match status" value="1"/>
</dbReference>
<comment type="caution">
    <text evidence="11">The sequence shown here is derived from an EMBL/GenBank/DDBJ whole genome shotgun (WGS) entry which is preliminary data.</text>
</comment>